<name>A0AAW5ZU01_RALSL</name>
<evidence type="ECO:0000313" key="2">
    <source>
        <dbReference type="Proteomes" id="UP001144050"/>
    </source>
</evidence>
<accession>A0AAW5ZU01</accession>
<sequence>MGTPEEVQLVLVCAEPGDPHEAESHAEDGSPEGRFTSVTRYAWDCFSTGKDLFHRNVRELLNCCWPGLSFEAQMRKTWITDSVLCSASKEGGPVSGRIERECATRFLVPQLKQFPGAVIVALGRKAERRLARAGITGFEFALSVAPPGCNRAAARESWARIGALIWSRFDKEEPTLSARREIVATITVYVKLKGDDFAKSIAASEAIDDGASLTIRDGDRVVARFTIERVEHWYSEPLQS</sequence>
<dbReference type="Proteomes" id="UP001144050">
    <property type="component" value="Unassembled WGS sequence"/>
</dbReference>
<dbReference type="AlphaFoldDB" id="A0AAW5ZU01"/>
<evidence type="ECO:0000313" key="1">
    <source>
        <dbReference type="EMBL" id="MDB0573209.1"/>
    </source>
</evidence>
<dbReference type="EMBL" id="JAIVFG010000044">
    <property type="protein sequence ID" value="MDB0573209.1"/>
    <property type="molecule type" value="Genomic_DNA"/>
</dbReference>
<proteinExistence type="predicted"/>
<dbReference type="RefSeq" id="WP_216637345.1">
    <property type="nucleotide sequence ID" value="NZ_JAIVEY010000007.1"/>
</dbReference>
<reference evidence="1" key="1">
    <citation type="submission" date="2021-09" db="EMBL/GenBank/DDBJ databases">
        <title>Genomic analysis of Ralstonia spp.</title>
        <authorList>
            <person name="Aburjaile F."/>
            <person name="Ariute J.C."/>
            <person name="Pais A.K.L."/>
            <person name="Albuquerque G.M.R."/>
            <person name="Silva A.M.F."/>
            <person name="Brenig B."/>
            <person name="Azevedo V."/>
            <person name="Matiuzzi M."/>
            <person name="Ramos R."/>
            <person name="Goes-Neto A."/>
            <person name="Soares S."/>
            <person name="Iseppon A.M.B."/>
            <person name="Souza E."/>
            <person name="Gama M."/>
        </authorList>
    </citation>
    <scope>NUCLEOTIDE SEQUENCE</scope>
    <source>
        <strain evidence="1">CCRMRs91</strain>
    </source>
</reference>
<organism evidence="1 2">
    <name type="scientific">Ralstonia solanacearum</name>
    <name type="common">Pseudomonas solanacearum</name>
    <dbReference type="NCBI Taxonomy" id="305"/>
    <lineage>
        <taxon>Bacteria</taxon>
        <taxon>Pseudomonadati</taxon>
        <taxon>Pseudomonadota</taxon>
        <taxon>Betaproteobacteria</taxon>
        <taxon>Burkholderiales</taxon>
        <taxon>Burkholderiaceae</taxon>
        <taxon>Ralstonia</taxon>
        <taxon>Ralstonia solanacearum species complex</taxon>
    </lineage>
</organism>
<comment type="caution">
    <text evidence="1">The sequence shown here is derived from an EMBL/GenBank/DDBJ whole genome shotgun (WGS) entry which is preliminary data.</text>
</comment>
<protein>
    <submittedName>
        <fullName evidence="1">Uncharacterized protein</fullName>
    </submittedName>
</protein>
<gene>
    <name evidence="1" type="ORF">LBW59_20865</name>
</gene>